<evidence type="ECO:0000313" key="3">
    <source>
        <dbReference type="Proteomes" id="UP000191931"/>
    </source>
</evidence>
<dbReference type="AlphaFoldDB" id="A0A1W1HL18"/>
<protein>
    <submittedName>
        <fullName evidence="2">Uncharacterized protein</fullName>
    </submittedName>
</protein>
<feature type="transmembrane region" description="Helical" evidence="1">
    <location>
        <begin position="9"/>
        <end position="27"/>
    </location>
</feature>
<evidence type="ECO:0000313" key="2">
    <source>
        <dbReference type="EMBL" id="SLM33153.1"/>
    </source>
</evidence>
<keyword evidence="1" id="KW-0472">Membrane</keyword>
<keyword evidence="1" id="KW-1133">Transmembrane helix</keyword>
<dbReference type="STRING" id="1246637.MTBBW1_900020"/>
<evidence type="ECO:0000256" key="1">
    <source>
        <dbReference type="SAM" id="Phobius"/>
    </source>
</evidence>
<name>A0A1W1HL18_9BACT</name>
<dbReference type="EMBL" id="FWEV01000337">
    <property type="protein sequence ID" value="SLM33153.1"/>
    <property type="molecule type" value="Genomic_DNA"/>
</dbReference>
<organism evidence="2 3">
    <name type="scientific">Desulfamplus magnetovallimortis</name>
    <dbReference type="NCBI Taxonomy" id="1246637"/>
    <lineage>
        <taxon>Bacteria</taxon>
        <taxon>Pseudomonadati</taxon>
        <taxon>Thermodesulfobacteriota</taxon>
        <taxon>Desulfobacteria</taxon>
        <taxon>Desulfobacterales</taxon>
        <taxon>Desulfobacteraceae</taxon>
        <taxon>Desulfamplus</taxon>
    </lineage>
</organism>
<feature type="transmembrane region" description="Helical" evidence="1">
    <location>
        <begin position="56"/>
        <end position="77"/>
    </location>
</feature>
<accession>A0A1W1HL18</accession>
<sequence length="223" mass="26395">MLFTTVFRIRYFAVAIPPLVILSIYGIDTIRLKLLCVSDKIDKRLQPARYPGGSKWFANIFILLCVLYTLSSTILYLHKQFQEVRPLDYITGKLSRDEYISLYRYEYPAFKFINEHTLENSKVLFFYLGGRGYYCDREYIPDNGNSFPMLHHFIEIDPSGTQLMSFLKENGITHFLIFNHYFMQHMGQNQNRENSYQLQKFMLNYTKKVFDQNGFAVFKIALS</sequence>
<dbReference type="Proteomes" id="UP000191931">
    <property type="component" value="Unassembled WGS sequence"/>
</dbReference>
<proteinExistence type="predicted"/>
<reference evidence="2 3" key="1">
    <citation type="submission" date="2017-03" db="EMBL/GenBank/DDBJ databases">
        <authorList>
            <person name="Afonso C.L."/>
            <person name="Miller P.J."/>
            <person name="Scott M.A."/>
            <person name="Spackman E."/>
            <person name="Goraichik I."/>
            <person name="Dimitrov K.M."/>
            <person name="Suarez D.L."/>
            <person name="Swayne D.E."/>
        </authorList>
    </citation>
    <scope>NUCLEOTIDE SEQUENCE [LARGE SCALE GENOMIC DNA]</scope>
    <source>
        <strain evidence="2">PRJEB14757</strain>
    </source>
</reference>
<keyword evidence="1" id="KW-0812">Transmembrane</keyword>
<keyword evidence="3" id="KW-1185">Reference proteome</keyword>
<gene>
    <name evidence="2" type="ORF">MTBBW1_900020</name>
</gene>